<dbReference type="RefSeq" id="WP_115671063.1">
    <property type="nucleotide sequence ID" value="NZ_UEYP01000007.1"/>
</dbReference>
<evidence type="ECO:0000256" key="6">
    <source>
        <dbReference type="ARBA" id="ARBA00022842"/>
    </source>
</evidence>
<evidence type="ECO:0000256" key="7">
    <source>
        <dbReference type="ARBA" id="ARBA00038093"/>
    </source>
</evidence>
<accession>A0A376AM53</accession>
<dbReference type="CDD" id="cd18737">
    <property type="entry name" value="PIN_VapC4-5_FitB-like"/>
    <property type="match status" value="1"/>
</dbReference>
<keyword evidence="6" id="KW-0460">Magnesium</keyword>
<dbReference type="GO" id="GO:0016787">
    <property type="term" value="F:hydrolase activity"/>
    <property type="evidence" value="ECO:0007669"/>
    <property type="project" value="UniProtKB-KW"/>
</dbReference>
<feature type="domain" description="PIN" evidence="8">
    <location>
        <begin position="5"/>
        <end position="106"/>
    </location>
</feature>
<dbReference type="AlphaFoldDB" id="A0A376AM53"/>
<evidence type="ECO:0000259" key="8">
    <source>
        <dbReference type="Pfam" id="PF01850"/>
    </source>
</evidence>
<dbReference type="GO" id="GO:0004518">
    <property type="term" value="F:nuclease activity"/>
    <property type="evidence" value="ECO:0007669"/>
    <property type="project" value="UniProtKB-KW"/>
</dbReference>
<evidence type="ECO:0000256" key="5">
    <source>
        <dbReference type="ARBA" id="ARBA00022801"/>
    </source>
</evidence>
<name>A0A376AM53_9HYPH</name>
<keyword evidence="5" id="KW-0378">Hydrolase</keyword>
<evidence type="ECO:0000256" key="3">
    <source>
        <dbReference type="ARBA" id="ARBA00022722"/>
    </source>
</evidence>
<dbReference type="SUPFAM" id="SSF88723">
    <property type="entry name" value="PIN domain-like"/>
    <property type="match status" value="1"/>
</dbReference>
<evidence type="ECO:0000256" key="4">
    <source>
        <dbReference type="ARBA" id="ARBA00022723"/>
    </source>
</evidence>
<dbReference type="PANTHER" id="PTHR33653:SF1">
    <property type="entry name" value="RIBONUCLEASE VAPC2"/>
    <property type="match status" value="1"/>
</dbReference>
<dbReference type="GO" id="GO:0046872">
    <property type="term" value="F:metal ion binding"/>
    <property type="evidence" value="ECO:0007669"/>
    <property type="project" value="UniProtKB-KW"/>
</dbReference>
<keyword evidence="4" id="KW-0479">Metal-binding</keyword>
<keyword evidence="10" id="KW-1185">Reference proteome</keyword>
<evidence type="ECO:0000256" key="1">
    <source>
        <dbReference type="ARBA" id="ARBA00001946"/>
    </source>
</evidence>
<sequence>MVAALFDTNILIDYLNGIPQAREELGLYEERAISIVTWMEVMVGAPAPLAEATRSFLSGFEVIQLDEAVAERAVELRRTQRIKLPDAIIWASADSRGAILVTRNSKDFPPDNPGMRMPYQL</sequence>
<dbReference type="OrthoDB" id="532510at2"/>
<proteinExistence type="inferred from homology"/>
<comment type="similarity">
    <text evidence="7">Belongs to the PINc/VapC protein family.</text>
</comment>
<evidence type="ECO:0000256" key="2">
    <source>
        <dbReference type="ARBA" id="ARBA00022649"/>
    </source>
</evidence>
<evidence type="ECO:0000313" key="9">
    <source>
        <dbReference type="EMBL" id="SSC68453.1"/>
    </source>
</evidence>
<dbReference type="InterPro" id="IPR002716">
    <property type="entry name" value="PIN_dom"/>
</dbReference>
<comment type="cofactor">
    <cofactor evidence="1">
        <name>Mg(2+)</name>
        <dbReference type="ChEBI" id="CHEBI:18420"/>
    </cofactor>
</comment>
<dbReference type="EMBL" id="UEYP01000007">
    <property type="protein sequence ID" value="SSC68453.1"/>
    <property type="molecule type" value="Genomic_DNA"/>
</dbReference>
<keyword evidence="2" id="KW-1277">Toxin-antitoxin system</keyword>
<dbReference type="InterPro" id="IPR050556">
    <property type="entry name" value="Type_II_TA_system_RNase"/>
</dbReference>
<dbReference type="Proteomes" id="UP000254764">
    <property type="component" value="Unassembled WGS sequence"/>
</dbReference>
<protein>
    <recommendedName>
        <fullName evidence="8">PIN domain-containing protein</fullName>
    </recommendedName>
</protein>
<gene>
    <name evidence="9" type="ORF">RHIZ70_4161</name>
</gene>
<reference evidence="10" key="1">
    <citation type="submission" date="2018-07" db="EMBL/GenBank/DDBJ databases">
        <authorList>
            <person name="Peiro R."/>
            <person name="Begona"/>
            <person name="Cbmso G."/>
            <person name="Lopez M."/>
            <person name="Gonzalez S."/>
        </authorList>
    </citation>
    <scope>NUCLEOTIDE SEQUENCE [LARGE SCALE GENOMIC DNA]</scope>
</reference>
<dbReference type="Pfam" id="PF01850">
    <property type="entry name" value="PIN"/>
    <property type="match status" value="1"/>
</dbReference>
<dbReference type="PANTHER" id="PTHR33653">
    <property type="entry name" value="RIBONUCLEASE VAPC2"/>
    <property type="match status" value="1"/>
</dbReference>
<dbReference type="InterPro" id="IPR029060">
    <property type="entry name" value="PIN-like_dom_sf"/>
</dbReference>
<organism evidence="9 10">
    <name type="scientific">Ciceribacter selenitireducens ATCC BAA-1503</name>
    <dbReference type="NCBI Taxonomy" id="1336235"/>
    <lineage>
        <taxon>Bacteria</taxon>
        <taxon>Pseudomonadati</taxon>
        <taxon>Pseudomonadota</taxon>
        <taxon>Alphaproteobacteria</taxon>
        <taxon>Hyphomicrobiales</taxon>
        <taxon>Rhizobiaceae</taxon>
        <taxon>Ciceribacter</taxon>
    </lineage>
</organism>
<keyword evidence="3" id="KW-0540">Nuclease</keyword>
<evidence type="ECO:0000313" key="10">
    <source>
        <dbReference type="Proteomes" id="UP000254764"/>
    </source>
</evidence>
<dbReference type="Gene3D" id="3.40.50.1010">
    <property type="entry name" value="5'-nuclease"/>
    <property type="match status" value="1"/>
</dbReference>